<proteinExistence type="predicted"/>
<dbReference type="Proteomes" id="UP001162480">
    <property type="component" value="Chromosome 8"/>
</dbReference>
<keyword evidence="1" id="KW-0812">Transmembrane</keyword>
<keyword evidence="1" id="KW-1133">Transmembrane helix</keyword>
<keyword evidence="3" id="KW-1185">Reference proteome</keyword>
<dbReference type="EMBL" id="OX597821">
    <property type="protein sequence ID" value="CAI9726472.1"/>
    <property type="molecule type" value="Genomic_DNA"/>
</dbReference>
<feature type="transmembrane region" description="Helical" evidence="1">
    <location>
        <begin position="78"/>
        <end position="95"/>
    </location>
</feature>
<protein>
    <submittedName>
        <fullName evidence="2">Uncharacterized protein</fullName>
    </submittedName>
</protein>
<sequence length="99" mass="10830">MFHHPDKYPVHADIDLSWRISDGMLRRNADPTTISDGENKVTFVFVYLTIFAAIFHAATSDGGGGCGDVDPADFPRSFILQIILIVAAAAIADRLRRIG</sequence>
<gene>
    <name evidence="2" type="ORF">OCTVUL_1B015603</name>
</gene>
<reference evidence="2" key="1">
    <citation type="submission" date="2023-08" db="EMBL/GenBank/DDBJ databases">
        <authorList>
            <person name="Alioto T."/>
            <person name="Alioto T."/>
            <person name="Gomez Garrido J."/>
        </authorList>
    </citation>
    <scope>NUCLEOTIDE SEQUENCE</scope>
</reference>
<accession>A0AA36F6P8</accession>
<evidence type="ECO:0000313" key="3">
    <source>
        <dbReference type="Proteomes" id="UP001162480"/>
    </source>
</evidence>
<organism evidence="2 3">
    <name type="scientific">Octopus vulgaris</name>
    <name type="common">Common octopus</name>
    <dbReference type="NCBI Taxonomy" id="6645"/>
    <lineage>
        <taxon>Eukaryota</taxon>
        <taxon>Metazoa</taxon>
        <taxon>Spiralia</taxon>
        <taxon>Lophotrochozoa</taxon>
        <taxon>Mollusca</taxon>
        <taxon>Cephalopoda</taxon>
        <taxon>Coleoidea</taxon>
        <taxon>Octopodiformes</taxon>
        <taxon>Octopoda</taxon>
        <taxon>Incirrata</taxon>
        <taxon>Octopodidae</taxon>
        <taxon>Octopus</taxon>
    </lineage>
</organism>
<evidence type="ECO:0000256" key="1">
    <source>
        <dbReference type="SAM" id="Phobius"/>
    </source>
</evidence>
<keyword evidence="1" id="KW-0472">Membrane</keyword>
<feature type="transmembrane region" description="Helical" evidence="1">
    <location>
        <begin position="41"/>
        <end position="58"/>
    </location>
</feature>
<dbReference type="AlphaFoldDB" id="A0AA36F6P8"/>
<evidence type="ECO:0000313" key="2">
    <source>
        <dbReference type="EMBL" id="CAI9726472.1"/>
    </source>
</evidence>
<name>A0AA36F6P8_OCTVU</name>